<keyword evidence="8" id="KW-0067">ATP-binding</keyword>
<evidence type="ECO:0000256" key="6">
    <source>
        <dbReference type="ARBA" id="ARBA00022692"/>
    </source>
</evidence>
<feature type="transmembrane region" description="Helical" evidence="15">
    <location>
        <begin position="350"/>
        <end position="372"/>
    </location>
</feature>
<evidence type="ECO:0000313" key="20">
    <source>
        <dbReference type="Proteomes" id="UP001234343"/>
    </source>
</evidence>
<keyword evidence="10" id="KW-0902">Two-component regulatory system</keyword>
<keyword evidence="7" id="KW-0547">Nucleotide-binding</keyword>
<dbReference type="PRINTS" id="PR00344">
    <property type="entry name" value="BCTRLSENSOR"/>
</dbReference>
<evidence type="ECO:0000256" key="9">
    <source>
        <dbReference type="ARBA" id="ARBA00022989"/>
    </source>
</evidence>
<evidence type="ECO:0000256" key="3">
    <source>
        <dbReference type="ARBA" id="ARBA00012438"/>
    </source>
</evidence>
<dbReference type="PANTHER" id="PTHR45339:SF1">
    <property type="entry name" value="HYBRID SIGNAL TRANSDUCTION HISTIDINE KINASE J"/>
    <property type="match status" value="1"/>
</dbReference>
<dbReference type="Gene3D" id="1.10.287.130">
    <property type="match status" value="1"/>
</dbReference>
<keyword evidence="20" id="KW-1185">Reference proteome</keyword>
<comment type="subcellular location">
    <subcellularLocation>
        <location evidence="2">Cell membrane</location>
        <topology evidence="2">Multi-pass membrane protein</topology>
    </subcellularLocation>
</comment>
<dbReference type="InterPro" id="IPR036097">
    <property type="entry name" value="HisK_dim/P_sf"/>
</dbReference>
<feature type="transmembrane region" description="Helical" evidence="15">
    <location>
        <begin position="225"/>
        <end position="242"/>
    </location>
</feature>
<keyword evidence="6 15" id="KW-0812">Transmembrane</keyword>
<dbReference type="InterPro" id="IPR011006">
    <property type="entry name" value="CheY-like_superfamily"/>
</dbReference>
<evidence type="ECO:0000256" key="14">
    <source>
        <dbReference type="SAM" id="Coils"/>
    </source>
</evidence>
<dbReference type="CDD" id="cd00082">
    <property type="entry name" value="HisKA"/>
    <property type="match status" value="1"/>
</dbReference>
<feature type="domain" description="Histidine kinase" evidence="16">
    <location>
        <begin position="451"/>
        <end position="671"/>
    </location>
</feature>
<sequence>MNLTIVTARTRELQAALVTFLLGVFCAISLIASFSTAAQMNMQILRSDETVQLSNNFFVLRENEVPFTIEQAISLKDNFRWSGRDTPNYGFSDQGIWLLARFSHFTENNDWVINLDFSQLDKVDFYLLIDGELVQEVSQGRLRASQHYRIPVVKSEIPSGAEVELFIRIESVSSSLIAPVTIRSEVNHTRAMLIDSIIWGLFYGGLIILAIYNLVLYFGAKEKSLLAYVAYILTVLIWQFVWGGHIHLVTFNGISPWLIQHTNLMFVIIGISSGVFSMTFLNTPENAPKSHIIVILMLYLQGILGIAALFSIFPPIWLNGAIYTIGILAIASYICAGIEALSNKFQPARYFMIAWGMLAIGALIGILSLIGFLPSNRFTGYCFQVGVFLEAGLFSLALMDKSRSQLEQEVEQATTDLRNNMELIEEQNARLDIARKDAIKASNVKSQFLANMSHEIRTPLNAILGFSRELSHASLPAEKQEQVRIINGAADSLLTIVNDVLDFSKIEAGKLQLNNQPFSPNQVFEEMVSLMAKSAHQKDLEFIFELGPLPEKLIGDVFRIKQILNNLLSNAIKFTSSGHITFAASGHTREHGLFELQLKVEDTGIGISRQDRKKLFSAFSQVDDALNRNYQGTGLGLVICQELVKLMRGQISLQSTPGQGSCFTITLRMNQLSSRYYLSKSDEWINKRVVIFDPIAATRQATARLMHYLGASVVSCESLDFLDQLAQEPEHVDYLFACLPAYKLEHRNDVLSHLLQFNAAKRILMYSGPDPFNHYPSLSQYFNTQLRMPLTPNKIDSLLRAPKHAEDNPLQSRLEKLPRINILAVDDMEMNLKLIETWLSDTPVNLVLSNSGADALAKCHQQEFDIILMDVQMPHMDGLQATKQIRKTELNMGTPIIAVTAHAFKEEQERLMASGMDDYLPKPIDLNQLTDLLYRWCSAVDNSEPQEPSVDWALAVRRANGNETAARELLEAFIEQLPESMQAIEAAWQQSNFDELQSQIHRIHGASCYTGVGLFQGLCHSIESALKNGDLDAVKRQMPALVKESKSVVDAGQQQLA</sequence>
<dbReference type="InterPro" id="IPR036641">
    <property type="entry name" value="HPT_dom_sf"/>
</dbReference>
<evidence type="ECO:0000256" key="7">
    <source>
        <dbReference type="ARBA" id="ARBA00022741"/>
    </source>
</evidence>
<dbReference type="SMART" id="SM00448">
    <property type="entry name" value="REC"/>
    <property type="match status" value="1"/>
</dbReference>
<dbReference type="SUPFAM" id="SSF47384">
    <property type="entry name" value="Homodimeric domain of signal transducing histidine kinase"/>
    <property type="match status" value="1"/>
</dbReference>
<feature type="domain" description="Response regulatory" evidence="17">
    <location>
        <begin position="821"/>
        <end position="937"/>
    </location>
</feature>
<dbReference type="Gene3D" id="2.60.40.2380">
    <property type="match status" value="1"/>
</dbReference>
<dbReference type="Pfam" id="PF00072">
    <property type="entry name" value="Response_reg"/>
    <property type="match status" value="1"/>
</dbReference>
<keyword evidence="5 13" id="KW-0597">Phosphoprotein</keyword>
<keyword evidence="9 15" id="KW-1133">Transmembrane helix</keyword>
<dbReference type="EC" id="2.7.13.3" evidence="3"/>
<dbReference type="SUPFAM" id="SSF47226">
    <property type="entry name" value="Histidine-containing phosphotransfer domain, HPT domain"/>
    <property type="match status" value="1"/>
</dbReference>
<organism evidence="19 20">
    <name type="scientific">Alteromonas arenosi</name>
    <dbReference type="NCBI Taxonomy" id="3055817"/>
    <lineage>
        <taxon>Bacteria</taxon>
        <taxon>Pseudomonadati</taxon>
        <taxon>Pseudomonadota</taxon>
        <taxon>Gammaproteobacteria</taxon>
        <taxon>Alteromonadales</taxon>
        <taxon>Alteromonadaceae</taxon>
        <taxon>Alteromonas/Salinimonas group</taxon>
        <taxon>Alteromonas</taxon>
    </lineage>
</organism>
<dbReference type="InterPro" id="IPR005467">
    <property type="entry name" value="His_kinase_dom"/>
</dbReference>
<dbReference type="InterPro" id="IPR004358">
    <property type="entry name" value="Sig_transdc_His_kin-like_C"/>
</dbReference>
<comment type="caution">
    <text evidence="19">The sequence shown here is derived from an EMBL/GenBank/DDBJ whole genome shotgun (WGS) entry which is preliminary data.</text>
</comment>
<evidence type="ECO:0000256" key="4">
    <source>
        <dbReference type="ARBA" id="ARBA00022475"/>
    </source>
</evidence>
<dbReference type="Gene3D" id="1.20.120.160">
    <property type="entry name" value="HPT domain"/>
    <property type="match status" value="1"/>
</dbReference>
<accession>A0ABT7T0B0</accession>
<proteinExistence type="predicted"/>
<dbReference type="Pfam" id="PF02518">
    <property type="entry name" value="HATPase_c"/>
    <property type="match status" value="1"/>
</dbReference>
<dbReference type="SUPFAM" id="SSF52172">
    <property type="entry name" value="CheY-like"/>
    <property type="match status" value="1"/>
</dbReference>
<evidence type="ECO:0000256" key="8">
    <source>
        <dbReference type="ARBA" id="ARBA00022840"/>
    </source>
</evidence>
<dbReference type="SUPFAM" id="SSF55874">
    <property type="entry name" value="ATPase domain of HSP90 chaperone/DNA topoisomerase II/histidine kinase"/>
    <property type="match status" value="1"/>
</dbReference>
<feature type="transmembrane region" description="Helical" evidence="15">
    <location>
        <begin position="197"/>
        <end position="218"/>
    </location>
</feature>
<keyword evidence="4" id="KW-1003">Cell membrane</keyword>
<evidence type="ECO:0000256" key="2">
    <source>
        <dbReference type="ARBA" id="ARBA00004651"/>
    </source>
</evidence>
<feature type="modified residue" description="4-aspartylphosphate" evidence="13">
    <location>
        <position position="870"/>
    </location>
</feature>
<evidence type="ECO:0000256" key="12">
    <source>
        <dbReference type="PROSITE-ProRule" id="PRU00110"/>
    </source>
</evidence>
<dbReference type="Pfam" id="PF01627">
    <property type="entry name" value="Hpt"/>
    <property type="match status" value="1"/>
</dbReference>
<dbReference type="PANTHER" id="PTHR45339">
    <property type="entry name" value="HYBRID SIGNAL TRANSDUCTION HISTIDINE KINASE J"/>
    <property type="match status" value="1"/>
</dbReference>
<dbReference type="PROSITE" id="PS50109">
    <property type="entry name" value="HIS_KIN"/>
    <property type="match status" value="1"/>
</dbReference>
<feature type="transmembrane region" description="Helical" evidence="15">
    <location>
        <begin position="293"/>
        <end position="314"/>
    </location>
</feature>
<dbReference type="Pfam" id="PF07695">
    <property type="entry name" value="7TMR-DISM_7TM"/>
    <property type="match status" value="1"/>
</dbReference>
<dbReference type="Pfam" id="PF00512">
    <property type="entry name" value="HisKA"/>
    <property type="match status" value="1"/>
</dbReference>
<evidence type="ECO:0000256" key="11">
    <source>
        <dbReference type="ARBA" id="ARBA00023136"/>
    </source>
</evidence>
<feature type="modified residue" description="Phosphohistidine" evidence="12">
    <location>
        <position position="1001"/>
    </location>
</feature>
<dbReference type="Pfam" id="PF07696">
    <property type="entry name" value="7TMR-DISMED2"/>
    <property type="match status" value="1"/>
</dbReference>
<evidence type="ECO:0000256" key="1">
    <source>
        <dbReference type="ARBA" id="ARBA00000085"/>
    </source>
</evidence>
<dbReference type="Gene3D" id="3.30.565.10">
    <property type="entry name" value="Histidine kinase-like ATPase, C-terminal domain"/>
    <property type="match status" value="1"/>
</dbReference>
<evidence type="ECO:0000259" key="16">
    <source>
        <dbReference type="PROSITE" id="PS50109"/>
    </source>
</evidence>
<dbReference type="Gene3D" id="3.40.50.2300">
    <property type="match status" value="1"/>
</dbReference>
<comment type="catalytic activity">
    <reaction evidence="1">
        <text>ATP + protein L-histidine = ADP + protein N-phospho-L-histidine.</text>
        <dbReference type="EC" id="2.7.13.3"/>
    </reaction>
</comment>
<dbReference type="SMART" id="SM00073">
    <property type="entry name" value="HPT"/>
    <property type="match status" value="1"/>
</dbReference>
<keyword evidence="14" id="KW-0175">Coiled coil</keyword>
<dbReference type="InterPro" id="IPR008207">
    <property type="entry name" value="Sig_transdc_His_kin_Hpt_dom"/>
</dbReference>
<dbReference type="SMART" id="SM00388">
    <property type="entry name" value="HisKA"/>
    <property type="match status" value="1"/>
</dbReference>
<evidence type="ECO:0000256" key="5">
    <source>
        <dbReference type="ARBA" id="ARBA00022553"/>
    </source>
</evidence>
<dbReference type="InterPro" id="IPR003594">
    <property type="entry name" value="HATPase_dom"/>
</dbReference>
<dbReference type="InterPro" id="IPR001789">
    <property type="entry name" value="Sig_transdc_resp-reg_receiver"/>
</dbReference>
<dbReference type="EMBL" id="JAUCBP010000008">
    <property type="protein sequence ID" value="MDM7861242.1"/>
    <property type="molecule type" value="Genomic_DNA"/>
</dbReference>
<dbReference type="PROSITE" id="PS50894">
    <property type="entry name" value="HPT"/>
    <property type="match status" value="1"/>
</dbReference>
<name>A0ABT7T0B0_9ALTE</name>
<dbReference type="Proteomes" id="UP001234343">
    <property type="component" value="Unassembled WGS sequence"/>
</dbReference>
<dbReference type="SMART" id="SM00387">
    <property type="entry name" value="HATPase_c"/>
    <property type="match status" value="1"/>
</dbReference>
<dbReference type="CDD" id="cd16922">
    <property type="entry name" value="HATPase_EvgS-ArcB-TorS-like"/>
    <property type="match status" value="1"/>
</dbReference>
<feature type="coiled-coil region" evidence="14">
    <location>
        <begin position="396"/>
        <end position="430"/>
    </location>
</feature>
<dbReference type="PROSITE" id="PS50110">
    <property type="entry name" value="RESPONSE_REGULATORY"/>
    <property type="match status" value="1"/>
</dbReference>
<evidence type="ECO:0000313" key="19">
    <source>
        <dbReference type="EMBL" id="MDM7861242.1"/>
    </source>
</evidence>
<evidence type="ECO:0000256" key="13">
    <source>
        <dbReference type="PROSITE-ProRule" id="PRU00169"/>
    </source>
</evidence>
<dbReference type="CDD" id="cd00088">
    <property type="entry name" value="HPT"/>
    <property type="match status" value="1"/>
</dbReference>
<dbReference type="CDD" id="cd17546">
    <property type="entry name" value="REC_hyHK_CKI1_RcsC-like"/>
    <property type="match status" value="1"/>
</dbReference>
<feature type="transmembrane region" description="Helical" evidence="15">
    <location>
        <begin position="320"/>
        <end position="338"/>
    </location>
</feature>
<keyword evidence="11 15" id="KW-0472">Membrane</keyword>
<dbReference type="InterPro" id="IPR003661">
    <property type="entry name" value="HisK_dim/P_dom"/>
</dbReference>
<feature type="transmembrane region" description="Helical" evidence="15">
    <location>
        <begin position="262"/>
        <end position="281"/>
    </location>
</feature>
<gene>
    <name evidence="19" type="ORF">QTP81_11615</name>
</gene>
<dbReference type="InterPro" id="IPR011623">
    <property type="entry name" value="7TMR_DISM_rcpt_extracell_dom1"/>
</dbReference>
<protein>
    <recommendedName>
        <fullName evidence="3">histidine kinase</fullName>
        <ecNumber evidence="3">2.7.13.3</ecNumber>
    </recommendedName>
</protein>
<evidence type="ECO:0000256" key="10">
    <source>
        <dbReference type="ARBA" id="ARBA00023012"/>
    </source>
</evidence>
<reference evidence="19 20" key="1">
    <citation type="submission" date="2023-06" db="EMBL/GenBank/DDBJ databases">
        <title>Alteromonas sp. ASW11-36 isolated from intertidal sand.</title>
        <authorList>
            <person name="Li Y."/>
        </authorList>
    </citation>
    <scope>NUCLEOTIDE SEQUENCE [LARGE SCALE GENOMIC DNA]</scope>
    <source>
        <strain evidence="19 20">ASW11-36</strain>
    </source>
</reference>
<dbReference type="InterPro" id="IPR011622">
    <property type="entry name" value="7TMR_DISM_rcpt_extracell_dom2"/>
</dbReference>
<dbReference type="InterPro" id="IPR036890">
    <property type="entry name" value="HATPase_C_sf"/>
</dbReference>
<evidence type="ECO:0000259" key="18">
    <source>
        <dbReference type="PROSITE" id="PS50894"/>
    </source>
</evidence>
<feature type="domain" description="HPt" evidence="18">
    <location>
        <begin position="962"/>
        <end position="1057"/>
    </location>
</feature>
<evidence type="ECO:0000259" key="17">
    <source>
        <dbReference type="PROSITE" id="PS50110"/>
    </source>
</evidence>
<evidence type="ECO:0000256" key="15">
    <source>
        <dbReference type="SAM" id="Phobius"/>
    </source>
</evidence>